<dbReference type="AlphaFoldDB" id="A0A7J8F931"/>
<name>A0A7J8F931_MOLMO</name>
<evidence type="ECO:0000313" key="3">
    <source>
        <dbReference type="Proteomes" id="UP000550707"/>
    </source>
</evidence>
<protein>
    <submittedName>
        <fullName evidence="2">Uncharacterized protein</fullName>
    </submittedName>
</protein>
<sequence length="129" mass="14889">MQLCDILTNSWSWRLSTFLLSAVSSSVFPPFYCDNAPVQGLSDYHSYLLFLNFFFWLSIRESSAPIDCPVFTLFLVSLPWIILHTLKFRGQYRPSTESSPFPGSQSLHSELLISCRQYRNSDKYLDSTV</sequence>
<proteinExistence type="predicted"/>
<keyword evidence="3" id="KW-1185">Reference proteome</keyword>
<dbReference type="Proteomes" id="UP000550707">
    <property type="component" value="Unassembled WGS sequence"/>
</dbReference>
<keyword evidence="1" id="KW-0732">Signal</keyword>
<accession>A0A7J8F931</accession>
<organism evidence="2 3">
    <name type="scientific">Molossus molossus</name>
    <name type="common">Pallas' mastiff bat</name>
    <name type="synonym">Vespertilio molossus</name>
    <dbReference type="NCBI Taxonomy" id="27622"/>
    <lineage>
        <taxon>Eukaryota</taxon>
        <taxon>Metazoa</taxon>
        <taxon>Chordata</taxon>
        <taxon>Craniata</taxon>
        <taxon>Vertebrata</taxon>
        <taxon>Euteleostomi</taxon>
        <taxon>Mammalia</taxon>
        <taxon>Eutheria</taxon>
        <taxon>Laurasiatheria</taxon>
        <taxon>Chiroptera</taxon>
        <taxon>Yangochiroptera</taxon>
        <taxon>Molossidae</taxon>
        <taxon>Molossus</taxon>
    </lineage>
</organism>
<gene>
    <name evidence="2" type="ORF">HJG59_008543</name>
</gene>
<feature type="signal peptide" evidence="1">
    <location>
        <begin position="1"/>
        <end position="25"/>
    </location>
</feature>
<reference evidence="2 3" key="1">
    <citation type="journal article" date="2020" name="Nature">
        <title>Six reference-quality genomes reveal evolution of bat adaptations.</title>
        <authorList>
            <person name="Jebb D."/>
            <person name="Huang Z."/>
            <person name="Pippel M."/>
            <person name="Hughes G.M."/>
            <person name="Lavrichenko K."/>
            <person name="Devanna P."/>
            <person name="Winkler S."/>
            <person name="Jermiin L.S."/>
            <person name="Skirmuntt E.C."/>
            <person name="Katzourakis A."/>
            <person name="Burkitt-Gray L."/>
            <person name="Ray D.A."/>
            <person name="Sullivan K.A.M."/>
            <person name="Roscito J.G."/>
            <person name="Kirilenko B.M."/>
            <person name="Davalos L.M."/>
            <person name="Corthals A.P."/>
            <person name="Power M.L."/>
            <person name="Jones G."/>
            <person name="Ransome R.D."/>
            <person name="Dechmann D.K.N."/>
            <person name="Locatelli A.G."/>
            <person name="Puechmaille S.J."/>
            <person name="Fedrigo O."/>
            <person name="Jarvis E.D."/>
            <person name="Hiller M."/>
            <person name="Vernes S.C."/>
            <person name="Myers E.W."/>
            <person name="Teeling E.C."/>
        </authorList>
    </citation>
    <scope>NUCLEOTIDE SEQUENCE [LARGE SCALE GENOMIC DNA]</scope>
    <source>
        <strain evidence="2">MMolMol1</strain>
        <tissue evidence="2">Muscle</tissue>
    </source>
</reference>
<dbReference type="InParanoid" id="A0A7J8F931"/>
<evidence type="ECO:0000313" key="2">
    <source>
        <dbReference type="EMBL" id="KAF6444238.1"/>
    </source>
</evidence>
<feature type="chain" id="PRO_5029519046" evidence="1">
    <location>
        <begin position="26"/>
        <end position="129"/>
    </location>
</feature>
<comment type="caution">
    <text evidence="2">The sequence shown here is derived from an EMBL/GenBank/DDBJ whole genome shotgun (WGS) entry which is preliminary data.</text>
</comment>
<dbReference type="EMBL" id="JACASF010000012">
    <property type="protein sequence ID" value="KAF6444238.1"/>
    <property type="molecule type" value="Genomic_DNA"/>
</dbReference>
<evidence type="ECO:0000256" key="1">
    <source>
        <dbReference type="SAM" id="SignalP"/>
    </source>
</evidence>